<evidence type="ECO:0000313" key="5">
    <source>
        <dbReference type="EMBL" id="CAF1298099.1"/>
    </source>
</evidence>
<evidence type="ECO:0000313" key="6">
    <source>
        <dbReference type="Proteomes" id="UP000663828"/>
    </source>
</evidence>
<dbReference type="InterPro" id="IPR001506">
    <property type="entry name" value="Peptidase_M12A"/>
</dbReference>
<dbReference type="Gene3D" id="3.40.390.10">
    <property type="entry name" value="Collagenase (Catalytic Domain)"/>
    <property type="match status" value="1"/>
</dbReference>
<comment type="caution">
    <text evidence="4">The sequence shown here is derived from an EMBL/GenBank/DDBJ whole genome shotgun (WGS) entry which is preliminary data.</text>
</comment>
<keyword evidence="2" id="KW-0862">Zinc</keyword>
<keyword evidence="2" id="KW-0645">Protease</keyword>
<dbReference type="GO" id="GO:0046872">
    <property type="term" value="F:metal ion binding"/>
    <property type="evidence" value="ECO:0007669"/>
    <property type="project" value="UniProtKB-KW"/>
</dbReference>
<comment type="cofactor">
    <cofactor evidence="2">
        <name>Zn(2+)</name>
        <dbReference type="ChEBI" id="CHEBI:29105"/>
    </cofactor>
    <text evidence="2">Binds 1 zinc ion per subunit.</text>
</comment>
<dbReference type="Pfam" id="PF01400">
    <property type="entry name" value="Astacin"/>
    <property type="match status" value="1"/>
</dbReference>
<reference evidence="4" key="1">
    <citation type="submission" date="2021-02" db="EMBL/GenBank/DDBJ databases">
        <authorList>
            <person name="Nowell W R."/>
        </authorList>
    </citation>
    <scope>NUCLEOTIDE SEQUENCE</scope>
</reference>
<keyword evidence="2" id="KW-0479">Metal-binding</keyword>
<feature type="domain" description="Peptidase M12A" evidence="3">
    <location>
        <begin position="1"/>
        <end position="71"/>
    </location>
</feature>
<dbReference type="Proteomes" id="UP000663828">
    <property type="component" value="Unassembled WGS sequence"/>
</dbReference>
<dbReference type="InterPro" id="IPR024079">
    <property type="entry name" value="MetalloPept_cat_dom_sf"/>
</dbReference>
<dbReference type="EMBL" id="CAJNOJ010000214">
    <property type="protein sequence ID" value="CAF1298099.1"/>
    <property type="molecule type" value="Genomic_DNA"/>
</dbReference>
<comment type="caution">
    <text evidence="1">Lacks conserved residue(s) required for the propagation of feature annotation.</text>
</comment>
<dbReference type="AlphaFoldDB" id="A0A814MLD4"/>
<dbReference type="GO" id="GO:0006508">
    <property type="term" value="P:proteolysis"/>
    <property type="evidence" value="ECO:0007669"/>
    <property type="project" value="UniProtKB-KW"/>
</dbReference>
<accession>A0A814MLD4</accession>
<evidence type="ECO:0000313" key="4">
    <source>
        <dbReference type="EMBL" id="CAF1080971.1"/>
    </source>
</evidence>
<gene>
    <name evidence="5" type="ORF">EDS130_LOCUS30452</name>
    <name evidence="4" type="ORF">XAT740_LOCUS17319</name>
</gene>
<evidence type="ECO:0000256" key="2">
    <source>
        <dbReference type="RuleBase" id="RU361183"/>
    </source>
</evidence>
<evidence type="ECO:0000259" key="3">
    <source>
        <dbReference type="PROSITE" id="PS51864"/>
    </source>
</evidence>
<organism evidence="4 6">
    <name type="scientific">Adineta ricciae</name>
    <name type="common">Rotifer</name>
    <dbReference type="NCBI Taxonomy" id="249248"/>
    <lineage>
        <taxon>Eukaryota</taxon>
        <taxon>Metazoa</taxon>
        <taxon>Spiralia</taxon>
        <taxon>Gnathifera</taxon>
        <taxon>Rotifera</taxon>
        <taxon>Eurotatoria</taxon>
        <taxon>Bdelloidea</taxon>
        <taxon>Adinetida</taxon>
        <taxon>Adinetidae</taxon>
        <taxon>Adineta</taxon>
    </lineage>
</organism>
<sequence>MKPNFNKCTDADVNTLNTPYDYKSVMHYGTNYFSINGSKTLVPLDPTAVIGQHGNLSSIDIEEIQIFYGCILPKTATTSLMKRVAKTYILVSTTEHQQHWCYIWQYCWWSC</sequence>
<dbReference type="PANTHER" id="PTHR10127">
    <property type="entry name" value="DISCOIDIN, CUB, EGF, LAMININ , AND ZINC METALLOPROTEASE DOMAIN CONTAINING"/>
    <property type="match status" value="1"/>
</dbReference>
<evidence type="ECO:0000256" key="1">
    <source>
        <dbReference type="PROSITE-ProRule" id="PRU01211"/>
    </source>
</evidence>
<dbReference type="EMBL" id="CAJNOR010001126">
    <property type="protein sequence ID" value="CAF1080971.1"/>
    <property type="molecule type" value="Genomic_DNA"/>
</dbReference>
<dbReference type="Proteomes" id="UP000663852">
    <property type="component" value="Unassembled WGS sequence"/>
</dbReference>
<proteinExistence type="predicted"/>
<dbReference type="SUPFAM" id="SSF55486">
    <property type="entry name" value="Metalloproteases ('zincins'), catalytic domain"/>
    <property type="match status" value="1"/>
</dbReference>
<keyword evidence="2" id="KW-0482">Metalloprotease</keyword>
<dbReference type="PROSITE" id="PS51864">
    <property type="entry name" value="ASTACIN"/>
    <property type="match status" value="1"/>
</dbReference>
<keyword evidence="6" id="KW-1185">Reference proteome</keyword>
<dbReference type="PANTHER" id="PTHR10127:SF883">
    <property type="entry name" value="ZINC METALLOPROTEINASE NAS-8"/>
    <property type="match status" value="1"/>
</dbReference>
<dbReference type="OrthoDB" id="291007at2759"/>
<protein>
    <recommendedName>
        <fullName evidence="2">Metalloendopeptidase</fullName>
        <ecNumber evidence="2">3.4.24.-</ecNumber>
    </recommendedName>
</protein>
<dbReference type="PRINTS" id="PR00480">
    <property type="entry name" value="ASTACIN"/>
</dbReference>
<keyword evidence="2" id="KW-0378">Hydrolase</keyword>
<name>A0A814MLD4_ADIRI</name>
<dbReference type="GO" id="GO:0004222">
    <property type="term" value="F:metalloendopeptidase activity"/>
    <property type="evidence" value="ECO:0007669"/>
    <property type="project" value="UniProtKB-UniRule"/>
</dbReference>
<dbReference type="EC" id="3.4.24.-" evidence="2"/>